<evidence type="ECO:0000313" key="1">
    <source>
        <dbReference type="EMBL" id="TQF04069.1"/>
    </source>
</evidence>
<dbReference type="Proteomes" id="UP000319103">
    <property type="component" value="Unassembled WGS sequence"/>
</dbReference>
<dbReference type="Gene3D" id="1.20.120.450">
    <property type="entry name" value="dinb family like domain"/>
    <property type="match status" value="1"/>
</dbReference>
<dbReference type="EMBL" id="VIGB01000003">
    <property type="protein sequence ID" value="TQF04069.1"/>
    <property type="molecule type" value="Genomic_DNA"/>
</dbReference>
<dbReference type="RefSeq" id="WP_141634660.1">
    <property type="nucleotide sequence ID" value="NZ_VIGB01000003.1"/>
</dbReference>
<dbReference type="InterPro" id="IPR007061">
    <property type="entry name" value="MST-like"/>
</dbReference>
<protein>
    <submittedName>
        <fullName evidence="1">DinB family protein</fullName>
    </submittedName>
</protein>
<dbReference type="Pfam" id="PF04978">
    <property type="entry name" value="MST"/>
    <property type="match status" value="1"/>
</dbReference>
<dbReference type="AlphaFoldDB" id="A0A540W4V7"/>
<evidence type="ECO:0000313" key="2">
    <source>
        <dbReference type="Proteomes" id="UP000319103"/>
    </source>
</evidence>
<proteinExistence type="predicted"/>
<comment type="caution">
    <text evidence="1">The sequence shown here is derived from an EMBL/GenBank/DDBJ whole genome shotgun (WGS) entry which is preliminary data.</text>
</comment>
<name>A0A540W4V7_9ACTN</name>
<accession>A0A540W4V7</accession>
<dbReference type="OrthoDB" id="4548523at2"/>
<reference evidence="1 2" key="1">
    <citation type="submission" date="2019-06" db="EMBL/GenBank/DDBJ databases">
        <title>Description of Kitasatospora acidophila sp. nov. isolated from pine grove soil, and reclassification of Streptomyces novaecaesareae to Kitasatospora novaeceasareae comb. nov.</title>
        <authorList>
            <person name="Kim M.J."/>
        </authorList>
    </citation>
    <scope>NUCLEOTIDE SEQUENCE [LARGE SCALE GENOMIC DNA]</scope>
    <source>
        <strain evidence="1 2">MMS16-CNU292</strain>
    </source>
</reference>
<sequence>MTFDLAIKRSDPPYVAPEPESLTAWLDWHRATLLTKLDGLSEEQARYSPVPSGTSLLGLVKHLTECEHYWIARCVAEVDEPALFITEADPEADTKVTPDDTIERIVAGYLKACTRSRELIAAIADLDETRELRHGPTDVRWVLMHMVEETARHNGHADIIRELIDGVTGE</sequence>
<dbReference type="InterPro" id="IPR034660">
    <property type="entry name" value="DinB/YfiT-like"/>
</dbReference>
<keyword evidence="2" id="KW-1185">Reference proteome</keyword>
<gene>
    <name evidence="1" type="ORF">E6W39_19860</name>
</gene>
<dbReference type="SUPFAM" id="SSF109854">
    <property type="entry name" value="DinB/YfiT-like putative metalloenzymes"/>
    <property type="match status" value="1"/>
</dbReference>
<organism evidence="1 2">
    <name type="scientific">Kitasatospora acidiphila</name>
    <dbReference type="NCBI Taxonomy" id="2567942"/>
    <lineage>
        <taxon>Bacteria</taxon>
        <taxon>Bacillati</taxon>
        <taxon>Actinomycetota</taxon>
        <taxon>Actinomycetes</taxon>
        <taxon>Kitasatosporales</taxon>
        <taxon>Streptomycetaceae</taxon>
        <taxon>Kitasatospora</taxon>
    </lineage>
</organism>